<reference evidence="1 2" key="1">
    <citation type="submission" date="2008-07" db="EMBL/GenBank/DDBJ databases">
        <authorList>
            <person name="El-Sayed N."/>
            <person name="Caler E."/>
            <person name="Inman J."/>
            <person name="Amedeo P."/>
            <person name="Hass B."/>
            <person name="Wortman J."/>
        </authorList>
    </citation>
    <scope>NUCLEOTIDE SEQUENCE [LARGE SCALE GENOMIC DNA]</scope>
    <source>
        <strain evidence="2">ATCC 50983 / TXsc</strain>
    </source>
</reference>
<dbReference type="AlphaFoldDB" id="C5KJB4"/>
<protein>
    <submittedName>
        <fullName evidence="1">Uncharacterized protein</fullName>
    </submittedName>
</protein>
<dbReference type="GeneID" id="9046159"/>
<keyword evidence="2" id="KW-1185">Reference proteome</keyword>
<evidence type="ECO:0000313" key="1">
    <source>
        <dbReference type="EMBL" id="EER15416.1"/>
    </source>
</evidence>
<dbReference type="RefSeq" id="XP_002783620.1">
    <property type="nucleotide sequence ID" value="XM_002783574.1"/>
</dbReference>
<name>C5KJB4_PERM5</name>
<gene>
    <name evidence="1" type="ORF">Pmar_PMAR018767</name>
</gene>
<proteinExistence type="predicted"/>
<evidence type="ECO:0000313" key="2">
    <source>
        <dbReference type="Proteomes" id="UP000007800"/>
    </source>
</evidence>
<organism evidence="2">
    <name type="scientific">Perkinsus marinus (strain ATCC 50983 / TXsc)</name>
    <dbReference type="NCBI Taxonomy" id="423536"/>
    <lineage>
        <taxon>Eukaryota</taxon>
        <taxon>Sar</taxon>
        <taxon>Alveolata</taxon>
        <taxon>Perkinsozoa</taxon>
        <taxon>Perkinsea</taxon>
        <taxon>Perkinsida</taxon>
        <taxon>Perkinsidae</taxon>
        <taxon>Perkinsus</taxon>
    </lineage>
</organism>
<accession>C5KJB4</accession>
<dbReference type="Proteomes" id="UP000007800">
    <property type="component" value="Unassembled WGS sequence"/>
</dbReference>
<sequence length="104" mass="11603">MKPSLPELDRLQSLEEQLSSLEGIVCNLTQGVARLAQVVGVFPGLAASPDQVEDDVHIDLLQWQDCAKNMVAFVASRLVISQLCRQYVWEKHGKFGVTGKHDHY</sequence>
<dbReference type="EMBL" id="GG673601">
    <property type="protein sequence ID" value="EER15416.1"/>
    <property type="molecule type" value="Genomic_DNA"/>
</dbReference>
<dbReference type="InParanoid" id="C5KJB4"/>